<dbReference type="PROSITE" id="PS00122">
    <property type="entry name" value="CARBOXYLESTERASE_B_1"/>
    <property type="match status" value="1"/>
</dbReference>
<feature type="region of interest" description="Disordered" evidence="4">
    <location>
        <begin position="516"/>
        <end position="538"/>
    </location>
</feature>
<protein>
    <recommendedName>
        <fullName evidence="3">Carboxylic ester hydrolase</fullName>
        <ecNumber evidence="3">3.1.1.-</ecNumber>
    </recommendedName>
</protein>
<organism evidence="6 7">
    <name type="scientific">Streptomyces rectiviolaceus</name>
    <dbReference type="NCBI Taxonomy" id="332591"/>
    <lineage>
        <taxon>Bacteria</taxon>
        <taxon>Bacillati</taxon>
        <taxon>Actinomycetota</taxon>
        <taxon>Actinomycetes</taxon>
        <taxon>Kitasatosporales</taxon>
        <taxon>Streptomycetaceae</taxon>
        <taxon>Streptomyces</taxon>
    </lineage>
</organism>
<evidence type="ECO:0000256" key="4">
    <source>
        <dbReference type="SAM" id="MobiDB-lite"/>
    </source>
</evidence>
<feature type="region of interest" description="Disordered" evidence="4">
    <location>
        <begin position="108"/>
        <end position="136"/>
    </location>
</feature>
<comment type="caution">
    <text evidence="6">The sequence shown here is derived from an EMBL/GenBank/DDBJ whole genome shotgun (WGS) entry which is preliminary data.</text>
</comment>
<feature type="domain" description="Carboxylesterase type B" evidence="5">
    <location>
        <begin position="62"/>
        <end position="518"/>
    </location>
</feature>
<dbReference type="SUPFAM" id="SSF53474">
    <property type="entry name" value="alpha/beta-Hydrolases"/>
    <property type="match status" value="1"/>
</dbReference>
<evidence type="ECO:0000256" key="2">
    <source>
        <dbReference type="ARBA" id="ARBA00022801"/>
    </source>
</evidence>
<dbReference type="InterPro" id="IPR019826">
    <property type="entry name" value="Carboxylesterase_B_AS"/>
</dbReference>
<evidence type="ECO:0000259" key="5">
    <source>
        <dbReference type="Pfam" id="PF00135"/>
    </source>
</evidence>
<dbReference type="PANTHER" id="PTHR11559">
    <property type="entry name" value="CARBOXYLESTERASE"/>
    <property type="match status" value="1"/>
</dbReference>
<evidence type="ECO:0000313" key="7">
    <source>
        <dbReference type="Proteomes" id="UP001501637"/>
    </source>
</evidence>
<dbReference type="InterPro" id="IPR002018">
    <property type="entry name" value="CarbesteraseB"/>
</dbReference>
<dbReference type="Gene3D" id="3.40.50.1820">
    <property type="entry name" value="alpha/beta hydrolase"/>
    <property type="match status" value="1"/>
</dbReference>
<dbReference type="InterPro" id="IPR029058">
    <property type="entry name" value="AB_hydrolase_fold"/>
</dbReference>
<dbReference type="EC" id="3.1.1.-" evidence="3"/>
<evidence type="ECO:0000256" key="1">
    <source>
        <dbReference type="ARBA" id="ARBA00005964"/>
    </source>
</evidence>
<dbReference type="Pfam" id="PF00135">
    <property type="entry name" value="COesterase"/>
    <property type="match status" value="1"/>
</dbReference>
<dbReference type="InterPro" id="IPR050309">
    <property type="entry name" value="Type-B_Carboxylest/Lipase"/>
</dbReference>
<comment type="similarity">
    <text evidence="1 3">Belongs to the type-B carboxylesterase/lipase family.</text>
</comment>
<evidence type="ECO:0000256" key="3">
    <source>
        <dbReference type="RuleBase" id="RU361235"/>
    </source>
</evidence>
<reference evidence="7" key="1">
    <citation type="journal article" date="2019" name="Int. J. Syst. Evol. Microbiol.">
        <title>The Global Catalogue of Microorganisms (GCM) 10K type strain sequencing project: providing services to taxonomists for standard genome sequencing and annotation.</title>
        <authorList>
            <consortium name="The Broad Institute Genomics Platform"/>
            <consortium name="The Broad Institute Genome Sequencing Center for Infectious Disease"/>
            <person name="Wu L."/>
            <person name="Ma J."/>
        </authorList>
    </citation>
    <scope>NUCLEOTIDE SEQUENCE [LARGE SCALE GENOMIC DNA]</scope>
    <source>
        <strain evidence="7">JCM 9092</strain>
    </source>
</reference>
<dbReference type="EMBL" id="BAAAUG010000092">
    <property type="protein sequence ID" value="GAA3122853.1"/>
    <property type="molecule type" value="Genomic_DNA"/>
</dbReference>
<proteinExistence type="inferred from homology"/>
<keyword evidence="7" id="KW-1185">Reference proteome</keyword>
<sequence>MVLAPPRDRWLSGCSPDPQIHTLVYMLKRTAHAAITVTLATATVAALAVTATAGTSGDTGPSVVRTDKGAVRGTVTDTVRTFEGIPYAAPPTGERRWASTAPARRWQGVKDATEPRSACPQTGLVPPAGPKSDTEDCLFVNVTTPRADPTRPRPVMVYLHGGDHTDGEGAMHGAQRLAAQGDVIVVTVNYRLGALGYLAHPGLEKGSRRGESGNYGFLDQQAALRWVRHNASAFGGDPGNVTLFGQSGGSHSTCAHLVAPSSAGLFDRVVSQSGPCTSADGKTSREAALRQGEKTAADIEKKPGVKHWRKAPVEHLVHPFQQGPRYSPVYGGELLPLTPDEAFATGRFNKVPVLQGINRDEMRAMVYGMELAKKQTTGDPAATIDAADYRARIEEEFGKEKATAVTERYPIGAYDDTPALALAAALTDAHFARPAVDTGRALAAQVPTYSYEFAEKETPWYADPMYPKPGFPAGAGHLFELPYLFEIDDYEELDPAQRGLSDAMIRTWTDFARTGKADWKPTTPAEPHTQSLASGPGGIHPVDFAKDHRYDFWKSLG</sequence>
<evidence type="ECO:0000313" key="6">
    <source>
        <dbReference type="EMBL" id="GAA3122853.1"/>
    </source>
</evidence>
<gene>
    <name evidence="6" type="ORF">GCM10010449_50860</name>
</gene>
<accession>A0ABP6MSK6</accession>
<dbReference type="Proteomes" id="UP001501637">
    <property type="component" value="Unassembled WGS sequence"/>
</dbReference>
<keyword evidence="2 3" id="KW-0378">Hydrolase</keyword>
<name>A0ABP6MSK6_9ACTN</name>